<organism evidence="1 2">
    <name type="scientific">Ephemerocybe angulata</name>
    <dbReference type="NCBI Taxonomy" id="980116"/>
    <lineage>
        <taxon>Eukaryota</taxon>
        <taxon>Fungi</taxon>
        <taxon>Dikarya</taxon>
        <taxon>Basidiomycota</taxon>
        <taxon>Agaricomycotina</taxon>
        <taxon>Agaricomycetes</taxon>
        <taxon>Agaricomycetidae</taxon>
        <taxon>Agaricales</taxon>
        <taxon>Agaricineae</taxon>
        <taxon>Psathyrellaceae</taxon>
        <taxon>Ephemerocybe</taxon>
    </lineage>
</organism>
<sequence length="142" mass="16480">MYSITTNSTEFLRDRAPSPPYEIITTDGTDFSGYDSGCVDEVDNQGAREARRGGYSLKDTLKWDPASYIIVQRELRAIATRSFVLKKKFEEQVKITKDSYVQEARDRFPFLNEYRSAWPAEDFAHMYLKNTSETARRQKART</sequence>
<gene>
    <name evidence="1" type="ORF">DFP72DRAFT_863328</name>
</gene>
<dbReference type="EMBL" id="JACGCI010000303">
    <property type="protein sequence ID" value="KAF6741022.1"/>
    <property type="molecule type" value="Genomic_DNA"/>
</dbReference>
<evidence type="ECO:0000313" key="1">
    <source>
        <dbReference type="EMBL" id="KAF6741022.1"/>
    </source>
</evidence>
<reference evidence="1 2" key="1">
    <citation type="submission" date="2020-07" db="EMBL/GenBank/DDBJ databases">
        <title>Comparative genomics of pyrophilous fungi reveals a link between fire events and developmental genes.</title>
        <authorList>
            <consortium name="DOE Joint Genome Institute"/>
            <person name="Steindorff A.S."/>
            <person name="Carver A."/>
            <person name="Calhoun S."/>
            <person name="Stillman K."/>
            <person name="Liu H."/>
            <person name="Lipzen A."/>
            <person name="Pangilinan J."/>
            <person name="Labutti K."/>
            <person name="Bruns T.D."/>
            <person name="Grigoriev I.V."/>
        </authorList>
    </citation>
    <scope>NUCLEOTIDE SEQUENCE [LARGE SCALE GENOMIC DNA]</scope>
    <source>
        <strain evidence="1 2">CBS 144469</strain>
    </source>
</reference>
<comment type="caution">
    <text evidence="1">The sequence shown here is derived from an EMBL/GenBank/DDBJ whole genome shotgun (WGS) entry which is preliminary data.</text>
</comment>
<name>A0A8H6H7L2_9AGAR</name>
<keyword evidence="2" id="KW-1185">Reference proteome</keyword>
<protein>
    <submittedName>
        <fullName evidence="1">Uncharacterized protein</fullName>
    </submittedName>
</protein>
<proteinExistence type="predicted"/>
<dbReference type="OrthoDB" id="3067928at2759"/>
<accession>A0A8H6H7L2</accession>
<dbReference type="AlphaFoldDB" id="A0A8H6H7L2"/>
<evidence type="ECO:0000313" key="2">
    <source>
        <dbReference type="Proteomes" id="UP000521943"/>
    </source>
</evidence>
<dbReference type="Proteomes" id="UP000521943">
    <property type="component" value="Unassembled WGS sequence"/>
</dbReference>